<dbReference type="Gene3D" id="3.40.190.290">
    <property type="match status" value="1"/>
</dbReference>
<dbReference type="SUPFAM" id="SSF46785">
    <property type="entry name" value="Winged helix' DNA-binding domain"/>
    <property type="match status" value="1"/>
</dbReference>
<dbReference type="AlphaFoldDB" id="A0A918TS66"/>
<gene>
    <name evidence="6" type="ORF">GCM10010507_42430</name>
</gene>
<evidence type="ECO:0000256" key="1">
    <source>
        <dbReference type="ARBA" id="ARBA00009437"/>
    </source>
</evidence>
<dbReference type="RefSeq" id="WP_190111434.1">
    <property type="nucleotide sequence ID" value="NZ_BMVB01000015.1"/>
</dbReference>
<dbReference type="GO" id="GO:0003677">
    <property type="term" value="F:DNA binding"/>
    <property type="evidence" value="ECO:0007669"/>
    <property type="project" value="UniProtKB-KW"/>
</dbReference>
<keyword evidence="2" id="KW-0805">Transcription regulation</keyword>
<dbReference type="InterPro" id="IPR005119">
    <property type="entry name" value="LysR_subst-bd"/>
</dbReference>
<proteinExistence type="inferred from homology"/>
<dbReference type="Proteomes" id="UP000646244">
    <property type="component" value="Unassembled WGS sequence"/>
</dbReference>
<dbReference type="Pfam" id="PF00126">
    <property type="entry name" value="HTH_1"/>
    <property type="match status" value="1"/>
</dbReference>
<evidence type="ECO:0000313" key="7">
    <source>
        <dbReference type="Proteomes" id="UP000646244"/>
    </source>
</evidence>
<dbReference type="EMBL" id="BMVB01000015">
    <property type="protein sequence ID" value="GHC60897.1"/>
    <property type="molecule type" value="Genomic_DNA"/>
</dbReference>
<dbReference type="PRINTS" id="PR00039">
    <property type="entry name" value="HTHLYSR"/>
</dbReference>
<evidence type="ECO:0000313" key="6">
    <source>
        <dbReference type="EMBL" id="GHC60897.1"/>
    </source>
</evidence>
<accession>A0A918TS66</accession>
<dbReference type="SUPFAM" id="SSF53850">
    <property type="entry name" value="Periplasmic binding protein-like II"/>
    <property type="match status" value="1"/>
</dbReference>
<dbReference type="PANTHER" id="PTHR30346">
    <property type="entry name" value="TRANSCRIPTIONAL DUAL REGULATOR HCAR-RELATED"/>
    <property type="match status" value="1"/>
</dbReference>
<organism evidence="6 7">
    <name type="scientific">Streptomyces cinnamoneus</name>
    <name type="common">Streptoverticillium cinnamoneum</name>
    <dbReference type="NCBI Taxonomy" id="53446"/>
    <lineage>
        <taxon>Bacteria</taxon>
        <taxon>Bacillati</taxon>
        <taxon>Actinomycetota</taxon>
        <taxon>Actinomycetes</taxon>
        <taxon>Kitasatosporales</taxon>
        <taxon>Streptomycetaceae</taxon>
        <taxon>Streptomyces</taxon>
        <taxon>Streptomyces cinnamoneus group</taxon>
    </lineage>
</organism>
<dbReference type="InterPro" id="IPR000847">
    <property type="entry name" value="LysR_HTH_N"/>
</dbReference>
<keyword evidence="3" id="KW-0238">DNA-binding</keyword>
<name>A0A918TS66_STRCJ</name>
<dbReference type="CDD" id="cd05466">
    <property type="entry name" value="PBP2_LTTR_substrate"/>
    <property type="match status" value="1"/>
</dbReference>
<dbReference type="InterPro" id="IPR036388">
    <property type="entry name" value="WH-like_DNA-bd_sf"/>
</dbReference>
<protein>
    <submittedName>
        <fullName evidence="6">LysR family transcriptional regulator</fullName>
    </submittedName>
</protein>
<dbReference type="Gene3D" id="1.10.10.10">
    <property type="entry name" value="Winged helix-like DNA-binding domain superfamily/Winged helix DNA-binding domain"/>
    <property type="match status" value="1"/>
</dbReference>
<dbReference type="PROSITE" id="PS50931">
    <property type="entry name" value="HTH_LYSR"/>
    <property type="match status" value="1"/>
</dbReference>
<dbReference type="GO" id="GO:0003700">
    <property type="term" value="F:DNA-binding transcription factor activity"/>
    <property type="evidence" value="ECO:0007669"/>
    <property type="project" value="InterPro"/>
</dbReference>
<dbReference type="GO" id="GO:0032993">
    <property type="term" value="C:protein-DNA complex"/>
    <property type="evidence" value="ECO:0007669"/>
    <property type="project" value="TreeGrafter"/>
</dbReference>
<dbReference type="InterPro" id="IPR036390">
    <property type="entry name" value="WH_DNA-bd_sf"/>
</dbReference>
<feature type="domain" description="HTH lysR-type" evidence="5">
    <location>
        <begin position="1"/>
        <end position="58"/>
    </location>
</feature>
<evidence type="ECO:0000259" key="5">
    <source>
        <dbReference type="PROSITE" id="PS50931"/>
    </source>
</evidence>
<dbReference type="FunFam" id="1.10.10.10:FF:000001">
    <property type="entry name" value="LysR family transcriptional regulator"/>
    <property type="match status" value="1"/>
</dbReference>
<comment type="caution">
    <text evidence="6">The sequence shown here is derived from an EMBL/GenBank/DDBJ whole genome shotgun (WGS) entry which is preliminary data.</text>
</comment>
<sequence>MKLSQLAAFVAIADTGSFTKAADLLGVSQSAVSHAMASLEAELRVGIMTRDRGGVDLTQAGQRIIEHARSALRNVEQIRLDAADAAPRGADRRIVIGTSQSFSLQLLPRLITEFRARFQNLEIVLREGNDSKITEMLHEQMVDVGVVTLPKPGLRTFPLLQDEMCVVLPEQHRWAATSGLSVRQLAQEEILLPTDGVEPTLRALFAAADSRLRVTHRIQDLQVLLSMVSAGIGVTVLPSLALSAVLPTLRAVPFEPAVKRRLGIGVRTTPEESSAVMAFITTAQALAHGNEWCGRSGGPAVREDDALR</sequence>
<comment type="similarity">
    <text evidence="1">Belongs to the LysR transcriptional regulatory family.</text>
</comment>
<dbReference type="PANTHER" id="PTHR30346:SF0">
    <property type="entry name" value="HCA OPERON TRANSCRIPTIONAL ACTIVATOR HCAR"/>
    <property type="match status" value="1"/>
</dbReference>
<dbReference type="Pfam" id="PF03466">
    <property type="entry name" value="LysR_substrate"/>
    <property type="match status" value="1"/>
</dbReference>
<evidence type="ECO:0000256" key="2">
    <source>
        <dbReference type="ARBA" id="ARBA00023015"/>
    </source>
</evidence>
<evidence type="ECO:0000256" key="3">
    <source>
        <dbReference type="ARBA" id="ARBA00023125"/>
    </source>
</evidence>
<keyword evidence="4" id="KW-0804">Transcription</keyword>
<reference evidence="6" key="1">
    <citation type="journal article" date="2014" name="Int. J. Syst. Evol. Microbiol.">
        <title>Complete genome sequence of Corynebacterium casei LMG S-19264T (=DSM 44701T), isolated from a smear-ripened cheese.</title>
        <authorList>
            <consortium name="US DOE Joint Genome Institute (JGI-PGF)"/>
            <person name="Walter F."/>
            <person name="Albersmeier A."/>
            <person name="Kalinowski J."/>
            <person name="Ruckert C."/>
        </authorList>
    </citation>
    <scope>NUCLEOTIDE SEQUENCE</scope>
    <source>
        <strain evidence="6">JCM 4633</strain>
    </source>
</reference>
<reference evidence="6" key="2">
    <citation type="submission" date="2020-09" db="EMBL/GenBank/DDBJ databases">
        <authorList>
            <person name="Sun Q."/>
            <person name="Ohkuma M."/>
        </authorList>
    </citation>
    <scope>NUCLEOTIDE SEQUENCE</scope>
    <source>
        <strain evidence="6">JCM 4633</strain>
    </source>
</reference>
<evidence type="ECO:0000256" key="4">
    <source>
        <dbReference type="ARBA" id="ARBA00023163"/>
    </source>
</evidence>